<dbReference type="OrthoDB" id="3269515at2759"/>
<accession>A0A4Y7Q3K8</accession>
<reference evidence="2 3" key="1">
    <citation type="submission" date="2018-06" db="EMBL/GenBank/DDBJ databases">
        <title>A transcriptomic atlas of mushroom development highlights an independent origin of complex multicellularity.</title>
        <authorList>
            <consortium name="DOE Joint Genome Institute"/>
            <person name="Krizsan K."/>
            <person name="Almasi E."/>
            <person name="Merenyi Z."/>
            <person name="Sahu N."/>
            <person name="Viragh M."/>
            <person name="Koszo T."/>
            <person name="Mondo S."/>
            <person name="Kiss B."/>
            <person name="Balint B."/>
            <person name="Kues U."/>
            <person name="Barry K."/>
            <person name="Hegedus J.C."/>
            <person name="Henrissat B."/>
            <person name="Johnson J."/>
            <person name="Lipzen A."/>
            <person name="Ohm R."/>
            <person name="Nagy I."/>
            <person name="Pangilinan J."/>
            <person name="Yan J."/>
            <person name="Xiong Y."/>
            <person name="Grigoriev I.V."/>
            <person name="Hibbett D.S."/>
            <person name="Nagy L.G."/>
        </authorList>
    </citation>
    <scope>NUCLEOTIDE SEQUENCE [LARGE SCALE GENOMIC DNA]</scope>
    <source>
        <strain evidence="2 3">SZMC22713</strain>
    </source>
</reference>
<name>A0A4Y7Q3K8_9AGAM</name>
<keyword evidence="3" id="KW-1185">Reference proteome</keyword>
<protein>
    <submittedName>
        <fullName evidence="2">Uncharacterized protein</fullName>
    </submittedName>
</protein>
<feature type="region of interest" description="Disordered" evidence="1">
    <location>
        <begin position="1"/>
        <end position="60"/>
    </location>
</feature>
<dbReference type="EMBL" id="ML170178">
    <property type="protein sequence ID" value="TDL21876.1"/>
    <property type="molecule type" value="Genomic_DNA"/>
</dbReference>
<proteinExistence type="predicted"/>
<feature type="compositionally biased region" description="Low complexity" evidence="1">
    <location>
        <begin position="274"/>
        <end position="295"/>
    </location>
</feature>
<feature type="compositionally biased region" description="Acidic residues" evidence="1">
    <location>
        <begin position="177"/>
        <end position="188"/>
    </location>
</feature>
<feature type="compositionally biased region" description="Low complexity" evidence="1">
    <location>
        <begin position="26"/>
        <end position="48"/>
    </location>
</feature>
<feature type="compositionally biased region" description="Basic and acidic residues" evidence="1">
    <location>
        <begin position="164"/>
        <end position="176"/>
    </location>
</feature>
<feature type="compositionally biased region" description="Gly residues" evidence="1">
    <location>
        <begin position="143"/>
        <end position="160"/>
    </location>
</feature>
<dbReference type="AlphaFoldDB" id="A0A4Y7Q3K8"/>
<dbReference type="Proteomes" id="UP000294933">
    <property type="component" value="Unassembled WGS sequence"/>
</dbReference>
<dbReference type="VEuPathDB" id="FungiDB:BD410DRAFT_282604"/>
<evidence type="ECO:0000313" key="2">
    <source>
        <dbReference type="EMBL" id="TDL21876.1"/>
    </source>
</evidence>
<feature type="compositionally biased region" description="Basic residues" evidence="1">
    <location>
        <begin position="120"/>
        <end position="130"/>
    </location>
</feature>
<feature type="region of interest" description="Disordered" evidence="1">
    <location>
        <begin position="72"/>
        <end position="221"/>
    </location>
</feature>
<gene>
    <name evidence="2" type="ORF">BD410DRAFT_282604</name>
</gene>
<sequence>MADLTILSPGPRIPILLHSPPPPTPSSSSLTLSPSSSTSRAASPSLARGRGGQPWSPSTTFMLTVESDMDVAAASSSTLSPHHHNQYQRSPNSHSPYSPSSVQSPPIDPTLLSPPSFALPKRRRKRRTQRSLHLLPTIVDVEGGVGSGDGDGMGGTGGLSGRWKGSDGEGRVRGDAEDNGEDDEEEGEGERRRRRPPPPPPLPAGASNYRHGSTLTGELTKPVPLLFRPKTFWRNTPRSALTSSAYSPATQIVRRATFVAAALALEGFGLASSDSLSSIRSSNSSSSQSSKAGLGLKEGGGGGGEGKEMGGKEGMTSKENLAVYMWRGKEGRDADLSAAGVEMRVRMQRVVLVPGF</sequence>
<feature type="compositionally biased region" description="Low complexity" evidence="1">
    <location>
        <begin position="90"/>
        <end position="105"/>
    </location>
</feature>
<feature type="region of interest" description="Disordered" evidence="1">
    <location>
        <begin position="274"/>
        <end position="316"/>
    </location>
</feature>
<evidence type="ECO:0000313" key="3">
    <source>
        <dbReference type="Proteomes" id="UP000294933"/>
    </source>
</evidence>
<organism evidence="2 3">
    <name type="scientific">Rickenella mellea</name>
    <dbReference type="NCBI Taxonomy" id="50990"/>
    <lineage>
        <taxon>Eukaryota</taxon>
        <taxon>Fungi</taxon>
        <taxon>Dikarya</taxon>
        <taxon>Basidiomycota</taxon>
        <taxon>Agaricomycotina</taxon>
        <taxon>Agaricomycetes</taxon>
        <taxon>Hymenochaetales</taxon>
        <taxon>Rickenellaceae</taxon>
        <taxon>Rickenella</taxon>
    </lineage>
</organism>
<evidence type="ECO:0000256" key="1">
    <source>
        <dbReference type="SAM" id="MobiDB-lite"/>
    </source>
</evidence>